<feature type="transmembrane region" description="Helical" evidence="1">
    <location>
        <begin position="7"/>
        <end position="27"/>
    </location>
</feature>
<dbReference type="AlphaFoldDB" id="A0AAW2ZQ06"/>
<keyword evidence="1" id="KW-1133">Transmembrane helix</keyword>
<keyword evidence="1" id="KW-0472">Membrane</keyword>
<protein>
    <submittedName>
        <fullName evidence="2">Uncharacterized protein</fullName>
    </submittedName>
</protein>
<evidence type="ECO:0000313" key="3">
    <source>
        <dbReference type="Proteomes" id="UP001431209"/>
    </source>
</evidence>
<organism evidence="2 3">
    <name type="scientific">Acrasis kona</name>
    <dbReference type="NCBI Taxonomy" id="1008807"/>
    <lineage>
        <taxon>Eukaryota</taxon>
        <taxon>Discoba</taxon>
        <taxon>Heterolobosea</taxon>
        <taxon>Tetramitia</taxon>
        <taxon>Eutetramitia</taxon>
        <taxon>Acrasidae</taxon>
        <taxon>Acrasis</taxon>
    </lineage>
</organism>
<dbReference type="Pfam" id="PF20102">
    <property type="entry name" value="DUF6492"/>
    <property type="match status" value="1"/>
</dbReference>
<keyword evidence="3" id="KW-1185">Reference proteome</keyword>
<dbReference type="EMBL" id="JAOPGA020001714">
    <property type="protein sequence ID" value="KAL0490747.1"/>
    <property type="molecule type" value="Genomic_DNA"/>
</dbReference>
<sequence length="336" mass="38918">MANKRKFLLTCIIVVISGIATFNLLFYTKTTTTQIIQLTHANFNCKDIPKTDYQYNDPQDLIRTVDVVIPSHEKDREVLERCIAAAKKYIKNIGRVIVVSKNKMTDNAEFYPEHSFPFSYKDIEMHLIKHRVFSYWPSCLKLYLKSPKRAGWYLSQLIKLYAAVTIPNVSNDVLVLDSDTMFTKPITFTFGKDGAYIGVTNNECFESYVNHAKRLLPELQNTPTLGYSGIVHHQLTMKDVMAKLIQTGEKHHGLPFWKAFMMSADLGCESNIEASEYEVGLLFALHYFPERTRIRKMVWANDERTVPDNLMVDPLPDQFKEYGDMVSVHHYRRPWI</sequence>
<evidence type="ECO:0000256" key="1">
    <source>
        <dbReference type="SAM" id="Phobius"/>
    </source>
</evidence>
<gene>
    <name evidence="2" type="ORF">AKO1_002522</name>
</gene>
<evidence type="ECO:0000313" key="2">
    <source>
        <dbReference type="EMBL" id="KAL0490747.1"/>
    </source>
</evidence>
<name>A0AAW2ZQ06_9EUKA</name>
<reference evidence="2 3" key="1">
    <citation type="submission" date="2024-03" db="EMBL/GenBank/DDBJ databases">
        <title>The Acrasis kona genome and developmental transcriptomes reveal deep origins of eukaryotic multicellular pathways.</title>
        <authorList>
            <person name="Sheikh S."/>
            <person name="Fu C.-J."/>
            <person name="Brown M.W."/>
            <person name="Baldauf S.L."/>
        </authorList>
    </citation>
    <scope>NUCLEOTIDE SEQUENCE [LARGE SCALE GENOMIC DNA]</scope>
    <source>
        <strain evidence="2 3">ATCC MYA-3509</strain>
    </source>
</reference>
<comment type="caution">
    <text evidence="2">The sequence shown here is derived from an EMBL/GenBank/DDBJ whole genome shotgun (WGS) entry which is preliminary data.</text>
</comment>
<dbReference type="InterPro" id="IPR045499">
    <property type="entry name" value="DUF6492"/>
</dbReference>
<dbReference type="Proteomes" id="UP001431209">
    <property type="component" value="Unassembled WGS sequence"/>
</dbReference>
<accession>A0AAW2ZQ06</accession>
<proteinExistence type="predicted"/>
<keyword evidence="1" id="KW-0812">Transmembrane</keyword>